<dbReference type="AlphaFoldDB" id="A0AAN6UQ06"/>
<name>A0AAN6UQ06_9PEZI</name>
<organism evidence="2 3">
    <name type="scientific">Trichocladium antarcticum</name>
    <dbReference type="NCBI Taxonomy" id="1450529"/>
    <lineage>
        <taxon>Eukaryota</taxon>
        <taxon>Fungi</taxon>
        <taxon>Dikarya</taxon>
        <taxon>Ascomycota</taxon>
        <taxon>Pezizomycotina</taxon>
        <taxon>Sordariomycetes</taxon>
        <taxon>Sordariomycetidae</taxon>
        <taxon>Sordariales</taxon>
        <taxon>Chaetomiaceae</taxon>
        <taxon>Trichocladium</taxon>
    </lineage>
</organism>
<reference evidence="2" key="1">
    <citation type="journal article" date="2023" name="Mol. Phylogenet. Evol.">
        <title>Genome-scale phylogeny and comparative genomics of the fungal order Sordariales.</title>
        <authorList>
            <person name="Hensen N."/>
            <person name="Bonometti L."/>
            <person name="Westerberg I."/>
            <person name="Brannstrom I.O."/>
            <person name="Guillou S."/>
            <person name="Cros-Aarteil S."/>
            <person name="Calhoun S."/>
            <person name="Haridas S."/>
            <person name="Kuo A."/>
            <person name="Mondo S."/>
            <person name="Pangilinan J."/>
            <person name="Riley R."/>
            <person name="LaButti K."/>
            <person name="Andreopoulos B."/>
            <person name="Lipzen A."/>
            <person name="Chen C."/>
            <person name="Yan M."/>
            <person name="Daum C."/>
            <person name="Ng V."/>
            <person name="Clum A."/>
            <person name="Steindorff A."/>
            <person name="Ohm R.A."/>
            <person name="Martin F."/>
            <person name="Silar P."/>
            <person name="Natvig D.O."/>
            <person name="Lalanne C."/>
            <person name="Gautier V."/>
            <person name="Ament-Velasquez S.L."/>
            <person name="Kruys A."/>
            <person name="Hutchinson M.I."/>
            <person name="Powell A.J."/>
            <person name="Barry K."/>
            <person name="Miller A.N."/>
            <person name="Grigoriev I.V."/>
            <person name="Debuchy R."/>
            <person name="Gladieux P."/>
            <person name="Hiltunen Thoren M."/>
            <person name="Johannesson H."/>
        </authorList>
    </citation>
    <scope>NUCLEOTIDE SEQUENCE</scope>
    <source>
        <strain evidence="2">CBS 123565</strain>
    </source>
</reference>
<keyword evidence="3" id="KW-1185">Reference proteome</keyword>
<evidence type="ECO:0000256" key="1">
    <source>
        <dbReference type="SAM" id="SignalP"/>
    </source>
</evidence>
<evidence type="ECO:0000313" key="3">
    <source>
        <dbReference type="Proteomes" id="UP001304895"/>
    </source>
</evidence>
<comment type="caution">
    <text evidence="2">The sequence shown here is derived from an EMBL/GenBank/DDBJ whole genome shotgun (WGS) entry which is preliminary data.</text>
</comment>
<evidence type="ECO:0000313" key="2">
    <source>
        <dbReference type="EMBL" id="KAK4137073.1"/>
    </source>
</evidence>
<feature type="signal peptide" evidence="1">
    <location>
        <begin position="1"/>
        <end position="20"/>
    </location>
</feature>
<gene>
    <name evidence="2" type="ORF">BT67DRAFT_201591</name>
</gene>
<accession>A0AAN6UQ06</accession>
<reference evidence="2" key="2">
    <citation type="submission" date="2023-05" db="EMBL/GenBank/DDBJ databases">
        <authorList>
            <consortium name="Lawrence Berkeley National Laboratory"/>
            <person name="Steindorff A."/>
            <person name="Hensen N."/>
            <person name="Bonometti L."/>
            <person name="Westerberg I."/>
            <person name="Brannstrom I.O."/>
            <person name="Guillou S."/>
            <person name="Cros-Aarteil S."/>
            <person name="Calhoun S."/>
            <person name="Haridas S."/>
            <person name="Kuo A."/>
            <person name="Mondo S."/>
            <person name="Pangilinan J."/>
            <person name="Riley R."/>
            <person name="Labutti K."/>
            <person name="Andreopoulos B."/>
            <person name="Lipzen A."/>
            <person name="Chen C."/>
            <person name="Yanf M."/>
            <person name="Daum C."/>
            <person name="Ng V."/>
            <person name="Clum A."/>
            <person name="Ohm R."/>
            <person name="Martin F."/>
            <person name="Silar P."/>
            <person name="Natvig D."/>
            <person name="Lalanne C."/>
            <person name="Gautier V."/>
            <person name="Ament-Velasquez S.L."/>
            <person name="Kruys A."/>
            <person name="Hutchinson M.I."/>
            <person name="Powell A.J."/>
            <person name="Barry K."/>
            <person name="Miller A.N."/>
            <person name="Grigoriev I.V."/>
            <person name="Debuchy R."/>
            <person name="Gladieux P."/>
            <person name="Thoren M.H."/>
            <person name="Johannesson H."/>
        </authorList>
    </citation>
    <scope>NUCLEOTIDE SEQUENCE</scope>
    <source>
        <strain evidence="2">CBS 123565</strain>
    </source>
</reference>
<sequence>MILGLLCWVVGLCFFGLGRTGRHPNFLTQVSTSRKWYLGYDGPTCPNFILYLGMARQDAEPSYSRLMAEKGDRTESGGHETCSDIYSLTCPQSRPRPAWRIHAGDGMSRVGLCFSSLQVPDAAVVGDIT</sequence>
<feature type="chain" id="PRO_5042900621" evidence="1">
    <location>
        <begin position="21"/>
        <end position="129"/>
    </location>
</feature>
<keyword evidence="1" id="KW-0732">Signal</keyword>
<proteinExistence type="predicted"/>
<protein>
    <submittedName>
        <fullName evidence="2">Uncharacterized protein</fullName>
    </submittedName>
</protein>
<dbReference type="Proteomes" id="UP001304895">
    <property type="component" value="Unassembled WGS sequence"/>
</dbReference>
<dbReference type="EMBL" id="MU853403">
    <property type="protein sequence ID" value="KAK4137073.1"/>
    <property type="molecule type" value="Genomic_DNA"/>
</dbReference>